<dbReference type="Gene3D" id="3.30.420.40">
    <property type="match status" value="2"/>
</dbReference>
<dbReference type="SUPFAM" id="SSF53067">
    <property type="entry name" value="Actin-like ATPase domain"/>
    <property type="match status" value="2"/>
</dbReference>
<reference evidence="2 3" key="1">
    <citation type="submission" date="2019-03" db="EMBL/GenBank/DDBJ databases">
        <title>Genomic Encyclopedia of Type Strains, Phase IV (KMG-IV): sequencing the most valuable type-strain genomes for metagenomic binning, comparative biology and taxonomic classification.</title>
        <authorList>
            <person name="Goeker M."/>
        </authorList>
    </citation>
    <scope>NUCLEOTIDE SEQUENCE [LARGE SCALE GENOMIC DNA]</scope>
    <source>
        <strain evidence="2 3">DSM 100055</strain>
    </source>
</reference>
<proteinExistence type="predicted"/>
<dbReference type="InterPro" id="IPR002731">
    <property type="entry name" value="ATPase_BadF"/>
</dbReference>
<keyword evidence="3" id="KW-1185">Reference proteome</keyword>
<dbReference type="Proteomes" id="UP000294678">
    <property type="component" value="Unassembled WGS sequence"/>
</dbReference>
<dbReference type="InterPro" id="IPR052519">
    <property type="entry name" value="Euk-type_GlcNAc_Kinase"/>
</dbReference>
<feature type="domain" description="ATPase BadF/BadG/BcrA/BcrD type" evidence="1">
    <location>
        <begin position="5"/>
        <end position="297"/>
    </location>
</feature>
<dbReference type="CDD" id="cd24007">
    <property type="entry name" value="ASKHA_NBD_eukNAGK-like"/>
    <property type="match status" value="1"/>
</dbReference>
<sequence>MYIAGIDGGGTKTHCIIGDEKGNIISFGNGGPANYHSVGIERSKNSLKDAINEALLNSNLSFDNIDLFVFGLSGADQEDDFIVINKFIKEIIGDKKYKLYHDSWIGLRSGSKDYTGIAAICGTGTGFSGRRKDGKEVVLRNLDYKLGNKGGGDELAIEALHFAFRSEEGTFCKTELENVIPKLFSVKTMEDVSKIIKNNNVPEEILKQIPIEIFRLANEGDTIAQELLIELGETLGRFSVSVIKKLEMENDEINVILIGSIYKGNSPLLLDAMKQTIHKVAKNVNLILPDKPPVYGAYYLGIDLLSKSGGDIK</sequence>
<evidence type="ECO:0000313" key="3">
    <source>
        <dbReference type="Proteomes" id="UP000294678"/>
    </source>
</evidence>
<accession>A0AA46I644</accession>
<dbReference type="InterPro" id="IPR043129">
    <property type="entry name" value="ATPase_NBD"/>
</dbReference>
<gene>
    <name evidence="2" type="ORF">EV215_0692</name>
</gene>
<dbReference type="RefSeq" id="WP_134112584.1">
    <property type="nucleotide sequence ID" value="NZ_SOBG01000002.1"/>
</dbReference>
<dbReference type="GO" id="GO:0016301">
    <property type="term" value="F:kinase activity"/>
    <property type="evidence" value="ECO:0007669"/>
    <property type="project" value="UniProtKB-KW"/>
</dbReference>
<evidence type="ECO:0000313" key="2">
    <source>
        <dbReference type="EMBL" id="TDT71997.1"/>
    </source>
</evidence>
<dbReference type="Pfam" id="PF01869">
    <property type="entry name" value="BcrAD_BadFG"/>
    <property type="match status" value="1"/>
</dbReference>
<dbReference type="PANTHER" id="PTHR43190">
    <property type="entry name" value="N-ACETYL-D-GLUCOSAMINE KINASE"/>
    <property type="match status" value="1"/>
</dbReference>
<comment type="caution">
    <text evidence="2">The sequence shown here is derived from an EMBL/GenBank/DDBJ whole genome shotgun (WGS) entry which is preliminary data.</text>
</comment>
<keyword evidence="2" id="KW-0418">Kinase</keyword>
<dbReference type="PANTHER" id="PTHR43190:SF3">
    <property type="entry name" value="N-ACETYL-D-GLUCOSAMINE KINASE"/>
    <property type="match status" value="1"/>
</dbReference>
<name>A0AA46I644_9FUSO</name>
<protein>
    <submittedName>
        <fullName evidence="2">N-acetylglucosamine kinase-like BadF-type ATPase</fullName>
    </submittedName>
</protein>
<dbReference type="AlphaFoldDB" id="A0AA46I644"/>
<evidence type="ECO:0000259" key="1">
    <source>
        <dbReference type="Pfam" id="PF01869"/>
    </source>
</evidence>
<keyword evidence="2" id="KW-0808">Transferase</keyword>
<organism evidence="2 3">
    <name type="scientific">Hypnocyclicus thermotrophus</name>
    <dbReference type="NCBI Taxonomy" id="1627895"/>
    <lineage>
        <taxon>Bacteria</taxon>
        <taxon>Fusobacteriati</taxon>
        <taxon>Fusobacteriota</taxon>
        <taxon>Fusobacteriia</taxon>
        <taxon>Fusobacteriales</taxon>
        <taxon>Fusobacteriaceae</taxon>
        <taxon>Hypnocyclicus</taxon>
    </lineage>
</organism>
<dbReference type="EMBL" id="SOBG01000002">
    <property type="protein sequence ID" value="TDT71997.1"/>
    <property type="molecule type" value="Genomic_DNA"/>
</dbReference>